<dbReference type="SUPFAM" id="SSF158499">
    <property type="entry name" value="DnaD domain-like"/>
    <property type="match status" value="1"/>
</dbReference>
<name>A0A077UHD5_9STAP</name>
<protein>
    <recommendedName>
        <fullName evidence="2">DnaB/C C-terminal domain-containing protein</fullName>
    </recommendedName>
</protein>
<dbReference type="InterPro" id="IPR034829">
    <property type="entry name" value="DnaD-like_sf"/>
</dbReference>
<gene>
    <name evidence="3" type="ORF">ERS140147_00012</name>
</gene>
<dbReference type="Pfam" id="PF07261">
    <property type="entry name" value="DnaB_2"/>
    <property type="match status" value="1"/>
</dbReference>
<dbReference type="Proteomes" id="UP000044616">
    <property type="component" value="Unassembled WGS sequence"/>
</dbReference>
<evidence type="ECO:0000313" key="4">
    <source>
        <dbReference type="Proteomes" id="UP000044616"/>
    </source>
</evidence>
<accession>A0A077UHD5</accession>
<comment type="similarity">
    <text evidence="1">Belongs to the DnaB/DnaD family.</text>
</comment>
<evidence type="ECO:0000256" key="1">
    <source>
        <dbReference type="ARBA" id="ARBA00093462"/>
    </source>
</evidence>
<sequence length="117" mass="13955">MIKDKLINHVESYGFDLVEYAIQKAAYCNSPSFRLVEYLLKEWNSNNLCDLEAVEHYENNKKAKSKRNVISIHSREKTPKWLLNEKDFDAATIDDIDENFEEDRAKFLREMKEYWGD</sequence>
<proteinExistence type="inferred from homology"/>
<organism evidence="3 4">
    <name type="scientific">Staphylococcus schweitzeri</name>
    <dbReference type="NCBI Taxonomy" id="1654388"/>
    <lineage>
        <taxon>Bacteria</taxon>
        <taxon>Bacillati</taxon>
        <taxon>Bacillota</taxon>
        <taxon>Bacilli</taxon>
        <taxon>Bacillales</taxon>
        <taxon>Staphylococcaceae</taxon>
        <taxon>Staphylococcus</taxon>
    </lineage>
</organism>
<feature type="domain" description="DnaB/C C-terminal" evidence="2">
    <location>
        <begin position="5"/>
        <end position="58"/>
    </location>
</feature>
<evidence type="ECO:0000259" key="2">
    <source>
        <dbReference type="Pfam" id="PF07261"/>
    </source>
</evidence>
<dbReference type="EMBL" id="CCEH01000001">
    <property type="protein sequence ID" value="CDR26463.1"/>
    <property type="molecule type" value="Genomic_DNA"/>
</dbReference>
<evidence type="ECO:0000313" key="3">
    <source>
        <dbReference type="EMBL" id="CDR26463.1"/>
    </source>
</evidence>
<dbReference type="Gene3D" id="1.10.10.630">
    <property type="entry name" value="DnaD domain-like"/>
    <property type="match status" value="1"/>
</dbReference>
<dbReference type="AlphaFoldDB" id="A0A077UHD5"/>
<reference evidence="3 4" key="1">
    <citation type="submission" date="2014-05" db="EMBL/GenBank/DDBJ databases">
        <authorList>
            <person name="Aslett A.Martin."/>
            <person name="De Silva Nishadi"/>
        </authorList>
    </citation>
    <scope>NUCLEOTIDE SEQUENCE [LARGE SCALE GENOMIC DNA]</scope>
</reference>
<dbReference type="InterPro" id="IPR006343">
    <property type="entry name" value="DnaB/C_C"/>
</dbReference>